<protein>
    <recommendedName>
        <fullName evidence="1">DNA (cytosine-5-)-methyltransferase</fullName>
        <ecNumber evidence="1">2.1.1.37</ecNumber>
    </recommendedName>
</protein>
<dbReference type="GO" id="GO:0032259">
    <property type="term" value="P:methylation"/>
    <property type="evidence" value="ECO:0007669"/>
    <property type="project" value="UniProtKB-KW"/>
</dbReference>
<evidence type="ECO:0000256" key="4">
    <source>
        <dbReference type="ARBA" id="ARBA00022691"/>
    </source>
</evidence>
<dbReference type="EC" id="2.1.1.37" evidence="1"/>
<keyword evidence="3 7" id="KW-0808">Transferase</keyword>
<dbReference type="InterPro" id="IPR031303">
    <property type="entry name" value="C5_meth_CS"/>
</dbReference>
<organism evidence="9 10">
    <name type="scientific">Vibrio nigripulchritudo SOn1</name>
    <dbReference type="NCBI Taxonomy" id="1238450"/>
    <lineage>
        <taxon>Bacteria</taxon>
        <taxon>Pseudomonadati</taxon>
        <taxon>Pseudomonadota</taxon>
        <taxon>Gammaproteobacteria</taxon>
        <taxon>Vibrionales</taxon>
        <taxon>Vibrionaceae</taxon>
        <taxon>Vibrio</taxon>
    </lineage>
</organism>
<evidence type="ECO:0000256" key="1">
    <source>
        <dbReference type="ARBA" id="ARBA00011975"/>
    </source>
</evidence>
<dbReference type="InterPro" id="IPR050390">
    <property type="entry name" value="C5-Methyltransferase"/>
</dbReference>
<dbReference type="PANTHER" id="PTHR10629:SF52">
    <property type="entry name" value="DNA (CYTOSINE-5)-METHYLTRANSFERASE 1"/>
    <property type="match status" value="1"/>
</dbReference>
<dbReference type="SUPFAM" id="SSF53335">
    <property type="entry name" value="S-adenosyl-L-methionine-dependent methyltransferases"/>
    <property type="match status" value="1"/>
</dbReference>
<evidence type="ECO:0000256" key="5">
    <source>
        <dbReference type="ARBA" id="ARBA00022747"/>
    </source>
</evidence>
<dbReference type="PROSITE" id="PS51679">
    <property type="entry name" value="SAM_MT_C5"/>
    <property type="match status" value="1"/>
</dbReference>
<sequence>MDGCTSFIAFYIFIGRIRQSDYSWVLWYMSAIDLFAGAGGFSLAAHQAGLDVLAAIELDASAAQTYKKNIIERLEQKTKLLNGDILKINPSELREELGLKKGELQLILGGPPCQGFSSHRIKDAGVDDPRNKLLLRYYDFVEEFKPKAFLVENVAGLFWKKHASYLVKFKQLAEDNDYVIHFCDTLNAKDYGTPQNRKRAFILGIRSDVNCNELAFPPEPSYFSPTSKEAKQGLSTWRTGSAVFEPLTPKLIEQYIEKHFRPHTKLSDDEARTLLQGLESGHPVDKNDPCNVHMKPTEKMQRRFNSTRLNGSRIDADPEFELKCHANGYGGHKDVYGRVIIHTPSNTITTGCNNPSKGRFVHPWKDHGITLRHAARLQTFPDEFVFLGTSTSQAKQIGNAVPPELGEILINSIMNGME</sequence>
<dbReference type="InterPro" id="IPR001525">
    <property type="entry name" value="C5_MeTfrase"/>
</dbReference>
<keyword evidence="2 7" id="KW-0489">Methyltransferase</keyword>
<evidence type="ECO:0000256" key="7">
    <source>
        <dbReference type="PROSITE-ProRule" id="PRU01016"/>
    </source>
</evidence>
<dbReference type="Gene3D" id="3.40.50.150">
    <property type="entry name" value="Vaccinia Virus protein VP39"/>
    <property type="match status" value="1"/>
</dbReference>
<dbReference type="EMBL" id="CAOF01000166">
    <property type="protein sequence ID" value="CCO48935.1"/>
    <property type="molecule type" value="Genomic_DNA"/>
</dbReference>
<dbReference type="GO" id="GO:0003677">
    <property type="term" value="F:DNA binding"/>
    <property type="evidence" value="ECO:0007669"/>
    <property type="project" value="TreeGrafter"/>
</dbReference>
<evidence type="ECO:0000313" key="10">
    <source>
        <dbReference type="Proteomes" id="UP000018211"/>
    </source>
</evidence>
<comment type="caution">
    <text evidence="9">The sequence shown here is derived from an EMBL/GenBank/DDBJ whole genome shotgun (WGS) entry which is preliminary data.</text>
</comment>
<evidence type="ECO:0000256" key="8">
    <source>
        <dbReference type="RuleBase" id="RU000416"/>
    </source>
</evidence>
<dbReference type="Gene3D" id="3.90.120.10">
    <property type="entry name" value="DNA Methylase, subunit A, domain 2"/>
    <property type="match status" value="2"/>
</dbReference>
<dbReference type="PROSITE" id="PS00095">
    <property type="entry name" value="C5_MTASE_2"/>
    <property type="match status" value="1"/>
</dbReference>
<feature type="active site" evidence="7">
    <location>
        <position position="113"/>
    </location>
</feature>
<comment type="catalytic activity">
    <reaction evidence="6">
        <text>a 2'-deoxycytidine in DNA + S-adenosyl-L-methionine = a 5-methyl-2'-deoxycytidine in DNA + S-adenosyl-L-homocysteine + H(+)</text>
        <dbReference type="Rhea" id="RHEA:13681"/>
        <dbReference type="Rhea" id="RHEA-COMP:11369"/>
        <dbReference type="Rhea" id="RHEA-COMP:11370"/>
        <dbReference type="ChEBI" id="CHEBI:15378"/>
        <dbReference type="ChEBI" id="CHEBI:57856"/>
        <dbReference type="ChEBI" id="CHEBI:59789"/>
        <dbReference type="ChEBI" id="CHEBI:85452"/>
        <dbReference type="ChEBI" id="CHEBI:85454"/>
        <dbReference type="EC" id="2.1.1.37"/>
    </reaction>
</comment>
<dbReference type="GO" id="GO:0044027">
    <property type="term" value="P:negative regulation of gene expression via chromosomal CpG island methylation"/>
    <property type="evidence" value="ECO:0007669"/>
    <property type="project" value="TreeGrafter"/>
</dbReference>
<evidence type="ECO:0000313" key="9">
    <source>
        <dbReference type="EMBL" id="CCO48935.1"/>
    </source>
</evidence>
<comment type="similarity">
    <text evidence="7 8">Belongs to the class I-like SAM-binding methyltransferase superfamily. C5-methyltransferase family.</text>
</comment>
<dbReference type="Proteomes" id="UP000018211">
    <property type="component" value="Unassembled WGS sequence"/>
</dbReference>
<evidence type="ECO:0000256" key="3">
    <source>
        <dbReference type="ARBA" id="ARBA00022679"/>
    </source>
</evidence>
<keyword evidence="5" id="KW-0680">Restriction system</keyword>
<dbReference type="InterPro" id="IPR029063">
    <property type="entry name" value="SAM-dependent_MTases_sf"/>
</dbReference>
<keyword evidence="4 7" id="KW-0949">S-adenosyl-L-methionine</keyword>
<dbReference type="GO" id="GO:0009307">
    <property type="term" value="P:DNA restriction-modification system"/>
    <property type="evidence" value="ECO:0007669"/>
    <property type="project" value="UniProtKB-KW"/>
</dbReference>
<dbReference type="PANTHER" id="PTHR10629">
    <property type="entry name" value="CYTOSINE-SPECIFIC METHYLTRANSFERASE"/>
    <property type="match status" value="1"/>
</dbReference>
<dbReference type="Pfam" id="PF00145">
    <property type="entry name" value="DNA_methylase"/>
    <property type="match status" value="1"/>
</dbReference>
<accession>A0AAV2VW55</accession>
<gene>
    <name evidence="9" type="ORF">VIBNISOn1_710035</name>
</gene>
<dbReference type="NCBIfam" id="TIGR00675">
    <property type="entry name" value="dcm"/>
    <property type="match status" value="1"/>
</dbReference>
<evidence type="ECO:0000256" key="2">
    <source>
        <dbReference type="ARBA" id="ARBA00022603"/>
    </source>
</evidence>
<dbReference type="AlphaFoldDB" id="A0AAV2VW55"/>
<name>A0AAV2VW55_9VIBR</name>
<dbReference type="PRINTS" id="PR00105">
    <property type="entry name" value="C5METTRFRASE"/>
</dbReference>
<proteinExistence type="inferred from homology"/>
<reference evidence="9 10" key="1">
    <citation type="journal article" date="2013" name="ISME J.">
        <title>Comparative genomics of pathogenic lineages of Vibrio nigripulchritudo identifies virulence-associated traits.</title>
        <authorList>
            <person name="Goudenege D."/>
            <person name="Labreuche Y."/>
            <person name="Krin E."/>
            <person name="Ansquer D."/>
            <person name="Mangenot S."/>
            <person name="Calteau A."/>
            <person name="Medigue C."/>
            <person name="Mazel D."/>
            <person name="Polz M.F."/>
            <person name="Le Roux F."/>
        </authorList>
    </citation>
    <scope>NUCLEOTIDE SEQUENCE [LARGE SCALE GENOMIC DNA]</scope>
    <source>
        <strain evidence="9 10">SOn1</strain>
    </source>
</reference>
<evidence type="ECO:0000256" key="6">
    <source>
        <dbReference type="ARBA" id="ARBA00047422"/>
    </source>
</evidence>
<dbReference type="GO" id="GO:0003886">
    <property type="term" value="F:DNA (cytosine-5-)-methyltransferase activity"/>
    <property type="evidence" value="ECO:0007669"/>
    <property type="project" value="UniProtKB-EC"/>
</dbReference>